<proteinExistence type="predicted"/>
<sequence length="311" mass="34234">MAPRIPRMGVFEIADFPWFPNFLRAYVQAGLTAAWTTPIPLLQTSTPAELVARLLRTHLSSDLDSYTFIDFCAGGGGPTPSIERHLNRTICHGKDIPETEPVQFVLTDLHPHTDLWAKAASQSPYLSYVPGPVDAANAPRDLLTKYRTGTGTSTGSAHGQGQGGKGKKVFRLFNLAFHHFDDGLARRILRDTVEGGGDGLGIFELQDRGVAGFLACCLFGLGTIVMAPYYAFLWGAPMALFWTYVLPVLPFVLVFDGWMSCLRTRTPDEVEVLLRTCGADEAEIAKWEVRSGSDIFLWPVGSVNWVICLKR</sequence>
<evidence type="ECO:0000313" key="3">
    <source>
        <dbReference type="Proteomes" id="UP001302602"/>
    </source>
</evidence>
<feature type="transmembrane region" description="Helical" evidence="1">
    <location>
        <begin position="210"/>
        <end position="232"/>
    </location>
</feature>
<protein>
    <submittedName>
        <fullName evidence="2">Uncharacterized protein</fullName>
    </submittedName>
</protein>
<gene>
    <name evidence="2" type="ORF">N657DRAFT_588540</name>
</gene>
<keyword evidence="1" id="KW-1133">Transmembrane helix</keyword>
<dbReference type="EMBL" id="MU853224">
    <property type="protein sequence ID" value="KAK4126843.1"/>
    <property type="molecule type" value="Genomic_DNA"/>
</dbReference>
<evidence type="ECO:0000313" key="2">
    <source>
        <dbReference type="EMBL" id="KAK4126843.1"/>
    </source>
</evidence>
<feature type="non-terminal residue" evidence="2">
    <location>
        <position position="311"/>
    </location>
</feature>
<accession>A0AAN6U5I3</accession>
<evidence type="ECO:0000256" key="1">
    <source>
        <dbReference type="SAM" id="Phobius"/>
    </source>
</evidence>
<dbReference type="GeneID" id="87826617"/>
<feature type="transmembrane region" description="Helical" evidence="1">
    <location>
        <begin position="238"/>
        <end position="255"/>
    </location>
</feature>
<name>A0AAN6U5I3_9PEZI</name>
<organism evidence="2 3">
    <name type="scientific">Parathielavia appendiculata</name>
    <dbReference type="NCBI Taxonomy" id="2587402"/>
    <lineage>
        <taxon>Eukaryota</taxon>
        <taxon>Fungi</taxon>
        <taxon>Dikarya</taxon>
        <taxon>Ascomycota</taxon>
        <taxon>Pezizomycotina</taxon>
        <taxon>Sordariomycetes</taxon>
        <taxon>Sordariomycetidae</taxon>
        <taxon>Sordariales</taxon>
        <taxon>Chaetomiaceae</taxon>
        <taxon>Parathielavia</taxon>
    </lineage>
</organism>
<reference evidence="2" key="2">
    <citation type="submission" date="2023-05" db="EMBL/GenBank/DDBJ databases">
        <authorList>
            <consortium name="Lawrence Berkeley National Laboratory"/>
            <person name="Steindorff A."/>
            <person name="Hensen N."/>
            <person name="Bonometti L."/>
            <person name="Westerberg I."/>
            <person name="Brannstrom I.O."/>
            <person name="Guillou S."/>
            <person name="Cros-Aarteil S."/>
            <person name="Calhoun S."/>
            <person name="Haridas S."/>
            <person name="Kuo A."/>
            <person name="Mondo S."/>
            <person name="Pangilinan J."/>
            <person name="Riley R."/>
            <person name="Labutti K."/>
            <person name="Andreopoulos B."/>
            <person name="Lipzen A."/>
            <person name="Chen C."/>
            <person name="Yanf M."/>
            <person name="Daum C."/>
            <person name="Ng V."/>
            <person name="Clum A."/>
            <person name="Ohm R."/>
            <person name="Martin F."/>
            <person name="Silar P."/>
            <person name="Natvig D."/>
            <person name="Lalanne C."/>
            <person name="Gautier V."/>
            <person name="Ament-Velasquez S.L."/>
            <person name="Kruys A."/>
            <person name="Hutchinson M.I."/>
            <person name="Powell A.J."/>
            <person name="Barry K."/>
            <person name="Miller A.N."/>
            <person name="Grigoriev I.V."/>
            <person name="Debuchy R."/>
            <person name="Gladieux P."/>
            <person name="Thoren M.H."/>
            <person name="Johannesson H."/>
        </authorList>
    </citation>
    <scope>NUCLEOTIDE SEQUENCE</scope>
    <source>
        <strain evidence="2">CBS 731.68</strain>
    </source>
</reference>
<dbReference type="RefSeq" id="XP_062650614.1">
    <property type="nucleotide sequence ID" value="XM_062789847.1"/>
</dbReference>
<reference evidence="2" key="1">
    <citation type="journal article" date="2023" name="Mol. Phylogenet. Evol.">
        <title>Genome-scale phylogeny and comparative genomics of the fungal order Sordariales.</title>
        <authorList>
            <person name="Hensen N."/>
            <person name="Bonometti L."/>
            <person name="Westerberg I."/>
            <person name="Brannstrom I.O."/>
            <person name="Guillou S."/>
            <person name="Cros-Aarteil S."/>
            <person name="Calhoun S."/>
            <person name="Haridas S."/>
            <person name="Kuo A."/>
            <person name="Mondo S."/>
            <person name="Pangilinan J."/>
            <person name="Riley R."/>
            <person name="LaButti K."/>
            <person name="Andreopoulos B."/>
            <person name="Lipzen A."/>
            <person name="Chen C."/>
            <person name="Yan M."/>
            <person name="Daum C."/>
            <person name="Ng V."/>
            <person name="Clum A."/>
            <person name="Steindorff A."/>
            <person name="Ohm R.A."/>
            <person name="Martin F."/>
            <person name="Silar P."/>
            <person name="Natvig D.O."/>
            <person name="Lalanne C."/>
            <person name="Gautier V."/>
            <person name="Ament-Velasquez S.L."/>
            <person name="Kruys A."/>
            <person name="Hutchinson M.I."/>
            <person name="Powell A.J."/>
            <person name="Barry K."/>
            <person name="Miller A.N."/>
            <person name="Grigoriev I.V."/>
            <person name="Debuchy R."/>
            <person name="Gladieux P."/>
            <person name="Hiltunen Thoren M."/>
            <person name="Johannesson H."/>
        </authorList>
    </citation>
    <scope>NUCLEOTIDE SEQUENCE</scope>
    <source>
        <strain evidence="2">CBS 731.68</strain>
    </source>
</reference>
<dbReference type="Proteomes" id="UP001302602">
    <property type="component" value="Unassembled WGS sequence"/>
</dbReference>
<keyword evidence="1" id="KW-0812">Transmembrane</keyword>
<keyword evidence="1" id="KW-0472">Membrane</keyword>
<dbReference type="AlphaFoldDB" id="A0AAN6U5I3"/>
<comment type="caution">
    <text evidence="2">The sequence shown here is derived from an EMBL/GenBank/DDBJ whole genome shotgun (WGS) entry which is preliminary data.</text>
</comment>
<keyword evidence="3" id="KW-1185">Reference proteome</keyword>